<keyword evidence="2 5" id="KW-0812">Transmembrane</keyword>
<feature type="transmembrane region" description="Helical" evidence="5">
    <location>
        <begin position="190"/>
        <end position="207"/>
    </location>
</feature>
<evidence type="ECO:0000256" key="1">
    <source>
        <dbReference type="ARBA" id="ARBA00004141"/>
    </source>
</evidence>
<feature type="transmembrane region" description="Helical" evidence="5">
    <location>
        <begin position="97"/>
        <end position="115"/>
    </location>
</feature>
<comment type="subcellular location">
    <subcellularLocation>
        <location evidence="1">Membrane</location>
        <topology evidence="1">Multi-pass membrane protein</topology>
    </subcellularLocation>
</comment>
<evidence type="ECO:0000256" key="4">
    <source>
        <dbReference type="ARBA" id="ARBA00023136"/>
    </source>
</evidence>
<dbReference type="PANTHER" id="PTHR37422">
    <property type="entry name" value="TEICHURONIC ACID BIOSYNTHESIS PROTEIN TUAE"/>
    <property type="match status" value="1"/>
</dbReference>
<keyword evidence="4 5" id="KW-0472">Membrane</keyword>
<protein>
    <recommendedName>
        <fullName evidence="6">O-antigen ligase-related domain-containing protein</fullName>
    </recommendedName>
</protein>
<feature type="transmembrane region" description="Helical" evidence="5">
    <location>
        <begin position="21"/>
        <end position="40"/>
    </location>
</feature>
<dbReference type="Gene3D" id="1.25.40.10">
    <property type="entry name" value="Tetratricopeptide repeat domain"/>
    <property type="match status" value="1"/>
</dbReference>
<feature type="transmembrane region" description="Helical" evidence="5">
    <location>
        <begin position="237"/>
        <end position="257"/>
    </location>
</feature>
<sequence length="564" mass="64309">MGMLRQWNYIADYVFKRQLGLFAIIGGLMSTVHFSGVYYSHDTPKWFIFDCFTSLYIFLFFFKKQRALKLSPLSGLVFTLVVLSVASLWWAPHTVAGLEFILRLFNASLLAYCLINSFSGRSLANLFITTAFWSALVFCLVFFLERYALQRPYNVGTFSPIGFINNAGHVFNIWIPCLLIFAFQHRHQKALFWSAIITLLLIVSILMEAGTRGTIIGLTLGELIIFALIARKSVKRALIFLSVTTLMLLGIGIYQFVDTNQSGRLSGKIAVFKNSISAAAGQRIQLFENTASMSREEFFGVGANNFEYIHPKYALPGTSQASPFINERQILRTPHNIILKLYSELGLIGGSVFVAFLSYIFFSALANAVRGEYIDKWLFVAVFATLFHSLFSAVFLTPASLFFSTILFATVIRRSGFSGFIEIPVRKPFATAFLLIPLLSGLLLFSEYFAFQGRQYFDKDLLEKSLVLNPQNDRALYNLSQVELRRQRDLEASLEALNRFVELYPYHIAGLFSKAERHYQLGQLDRAQNTLDKVLNFYPSYQKARRLQHEIQKRKLLARRTRGY</sequence>
<dbReference type="EMBL" id="VHSG01000029">
    <property type="protein sequence ID" value="TQV68184.1"/>
    <property type="molecule type" value="Genomic_DNA"/>
</dbReference>
<evidence type="ECO:0000256" key="3">
    <source>
        <dbReference type="ARBA" id="ARBA00022989"/>
    </source>
</evidence>
<proteinExistence type="predicted"/>
<keyword evidence="8" id="KW-1185">Reference proteome</keyword>
<feature type="transmembrane region" description="Helical" evidence="5">
    <location>
        <begin position="163"/>
        <end position="183"/>
    </location>
</feature>
<comment type="caution">
    <text evidence="7">The sequence shown here is derived from an EMBL/GenBank/DDBJ whole genome shotgun (WGS) entry which is preliminary data.</text>
</comment>
<feature type="transmembrane region" description="Helical" evidence="5">
    <location>
        <begin position="213"/>
        <end position="230"/>
    </location>
</feature>
<dbReference type="InterPro" id="IPR007016">
    <property type="entry name" value="O-antigen_ligase-rel_domated"/>
</dbReference>
<accession>A0A545ST88</accession>
<dbReference type="Pfam" id="PF04932">
    <property type="entry name" value="Wzy_C"/>
    <property type="match status" value="1"/>
</dbReference>
<dbReference type="Proteomes" id="UP000319732">
    <property type="component" value="Unassembled WGS sequence"/>
</dbReference>
<dbReference type="PANTHER" id="PTHR37422:SF13">
    <property type="entry name" value="LIPOPOLYSACCHARIDE BIOSYNTHESIS PROTEIN PA4999-RELATED"/>
    <property type="match status" value="1"/>
</dbReference>
<feature type="transmembrane region" description="Helical" evidence="5">
    <location>
        <begin position="122"/>
        <end position="143"/>
    </location>
</feature>
<name>A0A545ST88_9GAMM</name>
<feature type="transmembrane region" description="Helical" evidence="5">
    <location>
        <begin position="377"/>
        <end position="409"/>
    </location>
</feature>
<reference evidence="7 8" key="1">
    <citation type="submission" date="2019-06" db="EMBL/GenBank/DDBJ databases">
        <title>Whole genome sequence for Cellvibrionaceae sp. R142.</title>
        <authorList>
            <person name="Wang G."/>
        </authorList>
    </citation>
    <scope>NUCLEOTIDE SEQUENCE [LARGE SCALE GENOMIC DNA]</scope>
    <source>
        <strain evidence="7 8">R142</strain>
    </source>
</reference>
<organism evidence="7 8">
    <name type="scientific">Exilibacterium tricleocarpae</name>
    <dbReference type="NCBI Taxonomy" id="2591008"/>
    <lineage>
        <taxon>Bacteria</taxon>
        <taxon>Pseudomonadati</taxon>
        <taxon>Pseudomonadota</taxon>
        <taxon>Gammaproteobacteria</taxon>
        <taxon>Cellvibrionales</taxon>
        <taxon>Cellvibrionaceae</taxon>
        <taxon>Exilibacterium</taxon>
    </lineage>
</organism>
<evidence type="ECO:0000256" key="2">
    <source>
        <dbReference type="ARBA" id="ARBA00022692"/>
    </source>
</evidence>
<dbReference type="InterPro" id="IPR051533">
    <property type="entry name" value="WaaL-like"/>
</dbReference>
<feature type="transmembrane region" description="Helical" evidence="5">
    <location>
        <begin position="429"/>
        <end position="451"/>
    </location>
</feature>
<dbReference type="OrthoDB" id="5903780at2"/>
<feature type="transmembrane region" description="Helical" evidence="5">
    <location>
        <begin position="74"/>
        <end position="91"/>
    </location>
</feature>
<dbReference type="SUPFAM" id="SSF48452">
    <property type="entry name" value="TPR-like"/>
    <property type="match status" value="1"/>
</dbReference>
<feature type="transmembrane region" description="Helical" evidence="5">
    <location>
        <begin position="345"/>
        <end position="365"/>
    </location>
</feature>
<evidence type="ECO:0000259" key="6">
    <source>
        <dbReference type="Pfam" id="PF04932"/>
    </source>
</evidence>
<evidence type="ECO:0000256" key="5">
    <source>
        <dbReference type="SAM" id="Phobius"/>
    </source>
</evidence>
<dbReference type="GO" id="GO:0016020">
    <property type="term" value="C:membrane"/>
    <property type="evidence" value="ECO:0007669"/>
    <property type="project" value="UniProtKB-SubCell"/>
</dbReference>
<evidence type="ECO:0000313" key="7">
    <source>
        <dbReference type="EMBL" id="TQV68184.1"/>
    </source>
</evidence>
<evidence type="ECO:0000313" key="8">
    <source>
        <dbReference type="Proteomes" id="UP000319732"/>
    </source>
</evidence>
<feature type="transmembrane region" description="Helical" evidence="5">
    <location>
        <begin position="46"/>
        <end position="62"/>
    </location>
</feature>
<keyword evidence="3 5" id="KW-1133">Transmembrane helix</keyword>
<dbReference type="AlphaFoldDB" id="A0A545ST88"/>
<gene>
    <name evidence="7" type="ORF">FKG94_24170</name>
</gene>
<feature type="domain" description="O-antigen ligase-related" evidence="6">
    <location>
        <begin position="198"/>
        <end position="354"/>
    </location>
</feature>
<dbReference type="InterPro" id="IPR011990">
    <property type="entry name" value="TPR-like_helical_dom_sf"/>
</dbReference>